<dbReference type="eggNOG" id="ENOG5032S7F">
    <property type="taxonomic scope" value="Bacteria"/>
</dbReference>
<evidence type="ECO:0000313" key="3">
    <source>
        <dbReference type="Proteomes" id="UP000000657"/>
    </source>
</evidence>
<dbReference type="Proteomes" id="UP000000657">
    <property type="component" value="Chromosome"/>
</dbReference>
<keyword evidence="3" id="KW-1185">Reference proteome</keyword>
<name>Q0RJC2_FRAAA</name>
<keyword evidence="1" id="KW-0472">Membrane</keyword>
<dbReference type="EMBL" id="CT573213">
    <property type="protein sequence ID" value="CAJ62390.1"/>
    <property type="molecule type" value="Genomic_DNA"/>
</dbReference>
<sequence>MTTGRTMLTIARFHLLQRFLYLVLPWAILAFSFAVNLVVSAELPADANHSGGLATIYIYVFAGGLLATFRSLPFGLALGVSRRSYYLGTAGLGIALAAVFALALTAAQAVERATGGWGVTLHFFDLAYLLTGPWYQTWLTSFVGLVLMFVYGMWWGLVYRRWNLPGLVAFLAGHLVGLLAAALAVTWTHTWAGVGDFFTALSAVGLTGVLAVLAAALLAGGFTTIRRVTV</sequence>
<protein>
    <submittedName>
        <fullName evidence="2">ABC transporter permease</fullName>
    </submittedName>
</protein>
<dbReference type="HOGENOM" id="CLU_104659_0_0_11"/>
<evidence type="ECO:0000313" key="2">
    <source>
        <dbReference type="EMBL" id="CAJ62390.1"/>
    </source>
</evidence>
<evidence type="ECO:0000256" key="1">
    <source>
        <dbReference type="SAM" id="Phobius"/>
    </source>
</evidence>
<dbReference type="RefSeq" id="WP_011604886.1">
    <property type="nucleotide sequence ID" value="NC_008278.1"/>
</dbReference>
<keyword evidence="1" id="KW-0812">Transmembrane</keyword>
<feature type="transmembrane region" description="Helical" evidence="1">
    <location>
        <begin position="20"/>
        <end position="39"/>
    </location>
</feature>
<proteinExistence type="predicted"/>
<reference evidence="2 3" key="1">
    <citation type="journal article" date="2007" name="Genome Res.">
        <title>Genome characteristics of facultatively symbiotic Frankia sp. strains reflect host range and host plant biogeography.</title>
        <authorList>
            <person name="Normand P."/>
            <person name="Lapierre P."/>
            <person name="Tisa L.S."/>
            <person name="Gogarten J.P."/>
            <person name="Alloisio N."/>
            <person name="Bagnarol E."/>
            <person name="Bassi C.A."/>
            <person name="Berry A.M."/>
            <person name="Bickhart D.M."/>
            <person name="Choisne N."/>
            <person name="Couloux A."/>
            <person name="Cournoyer B."/>
            <person name="Cruveiller S."/>
            <person name="Daubin V."/>
            <person name="Demange N."/>
            <person name="Francino M.P."/>
            <person name="Goltsman E."/>
            <person name="Huang Y."/>
            <person name="Kopp O.R."/>
            <person name="Labarre L."/>
            <person name="Lapidus A."/>
            <person name="Lavire C."/>
            <person name="Marechal J."/>
            <person name="Martinez M."/>
            <person name="Mastronunzio J.E."/>
            <person name="Mullin B.C."/>
            <person name="Niemann J."/>
            <person name="Pujic P."/>
            <person name="Rawnsley T."/>
            <person name="Rouy Z."/>
            <person name="Schenowitz C."/>
            <person name="Sellstedt A."/>
            <person name="Tavares F."/>
            <person name="Tomkins J.P."/>
            <person name="Vallenet D."/>
            <person name="Valverde C."/>
            <person name="Wall L.G."/>
            <person name="Wang Y."/>
            <person name="Medigue C."/>
            <person name="Benson D.R."/>
        </authorList>
    </citation>
    <scope>NUCLEOTIDE SEQUENCE [LARGE SCALE GENOMIC DNA]</scope>
    <source>
        <strain evidence="3">DSM 45986 / CECT 9034 / ACN14a</strain>
    </source>
</reference>
<gene>
    <name evidence="2" type="ordered locus">FRAAL3747</name>
</gene>
<feature type="transmembrane region" description="Helical" evidence="1">
    <location>
        <begin position="164"/>
        <end position="185"/>
    </location>
</feature>
<feature type="transmembrane region" description="Helical" evidence="1">
    <location>
        <begin position="138"/>
        <end position="157"/>
    </location>
</feature>
<dbReference type="OrthoDB" id="3209791at2"/>
<feature type="transmembrane region" description="Helical" evidence="1">
    <location>
        <begin position="51"/>
        <end position="72"/>
    </location>
</feature>
<feature type="transmembrane region" description="Helical" evidence="1">
    <location>
        <begin position="197"/>
        <end position="219"/>
    </location>
</feature>
<dbReference type="AlphaFoldDB" id="Q0RJC2"/>
<dbReference type="STRING" id="326424.FRAAL3747"/>
<feature type="transmembrane region" description="Helical" evidence="1">
    <location>
        <begin position="84"/>
        <end position="107"/>
    </location>
</feature>
<keyword evidence="1" id="KW-1133">Transmembrane helix</keyword>
<dbReference type="KEGG" id="fal:FRAAL3747"/>
<organism evidence="2 3">
    <name type="scientific">Frankia alni (strain DSM 45986 / CECT 9034 / ACN14a)</name>
    <dbReference type="NCBI Taxonomy" id="326424"/>
    <lineage>
        <taxon>Bacteria</taxon>
        <taxon>Bacillati</taxon>
        <taxon>Actinomycetota</taxon>
        <taxon>Actinomycetes</taxon>
        <taxon>Frankiales</taxon>
        <taxon>Frankiaceae</taxon>
        <taxon>Frankia</taxon>
    </lineage>
</organism>
<accession>Q0RJC2</accession>